<accession>A0A6P2CT60</accession>
<evidence type="ECO:0008006" key="3">
    <source>
        <dbReference type="Google" id="ProtNLM"/>
    </source>
</evidence>
<proteinExistence type="predicted"/>
<dbReference type="RefSeq" id="WP_162666544.1">
    <property type="nucleotide sequence ID" value="NZ_LR593886.1"/>
</dbReference>
<evidence type="ECO:0000313" key="2">
    <source>
        <dbReference type="Proteomes" id="UP000464178"/>
    </source>
</evidence>
<dbReference type="SUPFAM" id="SSF50494">
    <property type="entry name" value="Trypsin-like serine proteases"/>
    <property type="match status" value="1"/>
</dbReference>
<dbReference type="InterPro" id="IPR009003">
    <property type="entry name" value="Peptidase_S1_PA"/>
</dbReference>
<dbReference type="KEGG" id="gms:SOIL9_61480"/>
<dbReference type="AlphaFoldDB" id="A0A6P2CT60"/>
<sequence>MFPLEERVYLEMFNALLPRIQESVTPIGLCTTDGIRQHGTGTLVAVGEVHFLVSAAHVLDSARDAKLPLFCYAYGEKTDQGRTIVPVPLEGTRFSWPDPLDVGVVKLTDATVSRLTGRKFLRLCDVALRPAAPGWGWVSGFPLGMVQPVGDTSEAYNPLNWGSVISTAEPTNVSNFDTRFHFVLEHDPQEAAQLTGDPFKLPASFGGISGCAVWQTWWPIEEQGAEWRSRKIRIVGVQTGCYRKRTIKATNWAAVAVLLAAAAPELQPVLQLHFPGWDARDQIYRLAKSG</sequence>
<dbReference type="Proteomes" id="UP000464178">
    <property type="component" value="Chromosome"/>
</dbReference>
<dbReference type="EMBL" id="LR593886">
    <property type="protein sequence ID" value="VTR91566.1"/>
    <property type="molecule type" value="Genomic_DNA"/>
</dbReference>
<gene>
    <name evidence="1" type="ORF">SOIL9_61480</name>
</gene>
<name>A0A6P2CT60_9BACT</name>
<protein>
    <recommendedName>
        <fullName evidence="3">Peptidase S1 domain-containing protein</fullName>
    </recommendedName>
</protein>
<evidence type="ECO:0000313" key="1">
    <source>
        <dbReference type="EMBL" id="VTR91566.1"/>
    </source>
</evidence>
<organism evidence="1 2">
    <name type="scientific">Gemmata massiliana</name>
    <dbReference type="NCBI Taxonomy" id="1210884"/>
    <lineage>
        <taxon>Bacteria</taxon>
        <taxon>Pseudomonadati</taxon>
        <taxon>Planctomycetota</taxon>
        <taxon>Planctomycetia</taxon>
        <taxon>Gemmatales</taxon>
        <taxon>Gemmataceae</taxon>
        <taxon>Gemmata</taxon>
    </lineage>
</organism>
<keyword evidence="2" id="KW-1185">Reference proteome</keyword>
<reference evidence="1 2" key="1">
    <citation type="submission" date="2019-05" db="EMBL/GenBank/DDBJ databases">
        <authorList>
            <consortium name="Science for Life Laboratories"/>
        </authorList>
    </citation>
    <scope>NUCLEOTIDE SEQUENCE [LARGE SCALE GENOMIC DNA]</scope>
    <source>
        <strain evidence="1">Soil9</strain>
    </source>
</reference>